<dbReference type="HOGENOM" id="CLU_2233817_0_0_4"/>
<evidence type="ECO:0000313" key="2">
    <source>
        <dbReference type="Proteomes" id="UP000005089"/>
    </source>
</evidence>
<dbReference type="AlphaFoldDB" id="C3X8K4"/>
<dbReference type="Proteomes" id="UP000005089">
    <property type="component" value="Unassembled WGS sequence"/>
</dbReference>
<gene>
    <name evidence="1" type="ORF">OFBG_00558</name>
</gene>
<proteinExistence type="predicted"/>
<name>C3X8K4_OXAFO</name>
<keyword evidence="2" id="KW-1185">Reference proteome</keyword>
<sequence length="111" mass="12294">MPAYYIWGKLDTFAELFGMSTAAFTAKLHADIRDSTGESKIQQSVMYAIPLGLMSAFALPFKLNMSFKSAKEAKDYVMTMAATAGIRKGQNVGERMVVNKLTNTEQERGKE</sequence>
<evidence type="ECO:0000313" key="1">
    <source>
        <dbReference type="EMBL" id="EEO29530.1"/>
    </source>
</evidence>
<accession>C3X8K4</accession>
<dbReference type="EMBL" id="GG658170">
    <property type="protein sequence ID" value="EEO29530.1"/>
    <property type="molecule type" value="Genomic_DNA"/>
</dbReference>
<protein>
    <submittedName>
        <fullName evidence="1">Uncharacterized protein</fullName>
    </submittedName>
</protein>
<dbReference type="STRING" id="847.BRW83_1684"/>
<reference evidence="1 2" key="1">
    <citation type="submission" date="2009-02" db="EMBL/GenBank/DDBJ databases">
        <title>The Genome Sequence of Oxalobacter formigenes OXCC13.</title>
        <authorList>
            <consortium name="The Broad Institute Genome Sequencing Platform"/>
            <person name="Ward D."/>
            <person name="Young S.K."/>
            <person name="Kodira C.D."/>
            <person name="Zeng Q."/>
            <person name="Koehrsen M."/>
            <person name="Alvarado L."/>
            <person name="Berlin A."/>
            <person name="Borenstein D."/>
            <person name="Chen Z."/>
            <person name="Engels R."/>
            <person name="Freedman E."/>
            <person name="Gellesch M."/>
            <person name="Goldberg J."/>
            <person name="Griggs A."/>
            <person name="Gujja S."/>
            <person name="Heiman D."/>
            <person name="Hepburn T."/>
            <person name="Howarth C."/>
            <person name="Jen D."/>
            <person name="Larson L."/>
            <person name="Lewis B."/>
            <person name="Mehta T."/>
            <person name="Park D."/>
            <person name="Pearson M."/>
            <person name="Roberts A."/>
            <person name="Saif S."/>
            <person name="Shea T."/>
            <person name="Shenoy N."/>
            <person name="Sisk P."/>
            <person name="Stolte C."/>
            <person name="Sykes S."/>
            <person name="Walk T."/>
            <person name="White J."/>
            <person name="Yandava C."/>
            <person name="Allison M.J."/>
            <person name="Lander E."/>
            <person name="Nusbaum C."/>
            <person name="Galagan J."/>
            <person name="Birren B."/>
        </authorList>
    </citation>
    <scope>NUCLEOTIDE SEQUENCE [LARGE SCALE GENOMIC DNA]</scope>
    <source>
        <strain evidence="1 2">OXCC13</strain>
    </source>
</reference>
<organism evidence="1 2">
    <name type="scientific">Oxalobacter formigenes OXCC13</name>
    <dbReference type="NCBI Taxonomy" id="556269"/>
    <lineage>
        <taxon>Bacteria</taxon>
        <taxon>Pseudomonadati</taxon>
        <taxon>Pseudomonadota</taxon>
        <taxon>Betaproteobacteria</taxon>
        <taxon>Burkholderiales</taxon>
        <taxon>Oxalobacteraceae</taxon>
        <taxon>Oxalobacter</taxon>
    </lineage>
</organism>